<dbReference type="Proteomes" id="UP000660265">
    <property type="component" value="Unassembled WGS sequence"/>
</dbReference>
<evidence type="ECO:0000313" key="2">
    <source>
        <dbReference type="EMBL" id="GGK28735.1"/>
    </source>
</evidence>
<comment type="caution">
    <text evidence="2">The sequence shown here is derived from an EMBL/GenBank/DDBJ whole genome shotgun (WGS) entry which is preliminary data.</text>
</comment>
<keyword evidence="3" id="KW-1185">Reference proteome</keyword>
<feature type="region of interest" description="Disordered" evidence="1">
    <location>
        <begin position="1"/>
        <end position="115"/>
    </location>
</feature>
<feature type="region of interest" description="Disordered" evidence="1">
    <location>
        <begin position="138"/>
        <end position="192"/>
    </location>
</feature>
<protein>
    <submittedName>
        <fullName evidence="2">Uncharacterized protein</fullName>
    </submittedName>
</protein>
<reference evidence="3" key="1">
    <citation type="journal article" date="2019" name="Int. J. Syst. Evol. Microbiol.">
        <title>The Global Catalogue of Microorganisms (GCM) 10K type strain sequencing project: providing services to taxonomists for standard genome sequencing and annotation.</title>
        <authorList>
            <consortium name="The Broad Institute Genomics Platform"/>
            <consortium name="The Broad Institute Genome Sequencing Center for Infectious Disease"/>
            <person name="Wu L."/>
            <person name="Ma J."/>
        </authorList>
    </citation>
    <scope>NUCLEOTIDE SEQUENCE [LARGE SCALE GENOMIC DNA]</scope>
    <source>
        <strain evidence="3">CGMCC 4.7275</strain>
    </source>
</reference>
<proteinExistence type="predicted"/>
<accession>A0ABQ2EVT4</accession>
<dbReference type="EMBL" id="BMMV01000037">
    <property type="protein sequence ID" value="GGK28735.1"/>
    <property type="molecule type" value="Genomic_DNA"/>
</dbReference>
<organism evidence="2 3">
    <name type="scientific">Streptomyces camponoticapitis</name>
    <dbReference type="NCBI Taxonomy" id="1616125"/>
    <lineage>
        <taxon>Bacteria</taxon>
        <taxon>Bacillati</taxon>
        <taxon>Actinomycetota</taxon>
        <taxon>Actinomycetes</taxon>
        <taxon>Kitasatosporales</taxon>
        <taxon>Streptomycetaceae</taxon>
        <taxon>Streptomyces</taxon>
    </lineage>
</organism>
<feature type="compositionally biased region" description="Basic and acidic residues" evidence="1">
    <location>
        <begin position="28"/>
        <end position="55"/>
    </location>
</feature>
<name>A0ABQ2EVT4_9ACTN</name>
<feature type="compositionally biased region" description="Pro residues" evidence="1">
    <location>
        <begin position="183"/>
        <end position="192"/>
    </location>
</feature>
<evidence type="ECO:0000256" key="1">
    <source>
        <dbReference type="SAM" id="MobiDB-lite"/>
    </source>
</evidence>
<gene>
    <name evidence="2" type="ORF">GCM10011583_70880</name>
</gene>
<dbReference type="RefSeq" id="WP_373292688.1">
    <property type="nucleotide sequence ID" value="NZ_BMMV01000037.1"/>
</dbReference>
<evidence type="ECO:0000313" key="3">
    <source>
        <dbReference type="Proteomes" id="UP000660265"/>
    </source>
</evidence>
<sequence length="192" mass="21093">MTDEGPAPSEEYRPGEYQAGEYQAGEYRPGEYRAGERHEGKHRGGEWERAEDPAHTPDSSPAQPSRPAFSPVRPHPTDDGVVGSYVHSYDRSRQQYQPQVPAMRPAQDPPVGYSSGYSATPIYDALYSEYLRSFRTLPGDRSGEESLGFTAFGTGMHGSSSGQQAPFSWQSGRQYPGGRPQMALPPAPRRGV</sequence>
<feature type="compositionally biased region" description="Polar residues" evidence="1">
    <location>
        <begin position="157"/>
        <end position="173"/>
    </location>
</feature>